<proteinExistence type="predicted"/>
<reference evidence="1 2" key="1">
    <citation type="submission" date="2024-01" db="EMBL/GenBank/DDBJ databases">
        <title>Genome mining of biosynthetic gene clusters to explore secondary metabolites of Streptomyces sp.</title>
        <authorList>
            <person name="Baig A."/>
            <person name="Ajitkumar Shintre N."/>
            <person name="Kumar H."/>
            <person name="Anbarasu A."/>
            <person name="Ramaiah S."/>
        </authorList>
    </citation>
    <scope>NUCLEOTIDE SEQUENCE [LARGE SCALE GENOMIC DNA]</scope>
    <source>
        <strain evidence="1 2">A03</strain>
    </source>
</reference>
<evidence type="ECO:0000313" key="1">
    <source>
        <dbReference type="EMBL" id="MFB8749242.1"/>
    </source>
</evidence>
<accession>A0ABV5DBX0</accession>
<name>A0ABV5DBX0_9ACTN</name>
<dbReference type="EMBL" id="JAYMRR010000004">
    <property type="protein sequence ID" value="MFB8749242.1"/>
    <property type="molecule type" value="Genomic_DNA"/>
</dbReference>
<organism evidence="1 2">
    <name type="scientific">Streptomyces parvulus</name>
    <dbReference type="NCBI Taxonomy" id="146923"/>
    <lineage>
        <taxon>Bacteria</taxon>
        <taxon>Bacillati</taxon>
        <taxon>Actinomycetota</taxon>
        <taxon>Actinomycetes</taxon>
        <taxon>Kitasatosporales</taxon>
        <taxon>Streptomycetaceae</taxon>
        <taxon>Streptomyces</taxon>
    </lineage>
</organism>
<keyword evidence="2" id="KW-1185">Reference proteome</keyword>
<dbReference type="Proteomes" id="UP001585018">
    <property type="component" value="Unassembled WGS sequence"/>
</dbReference>
<sequence length="119" mass="12663">MTPDIDAHVGLDTRPIHPSAVQTVLTGTQARVASMALEAADWIAVTPSGVVLACIDHEERHRATDAAKHPNAECITIETTPRLQDARLRAQPASRKRQTNLVTSLPVAPADVTSSVAGR</sequence>
<evidence type="ECO:0000313" key="2">
    <source>
        <dbReference type="Proteomes" id="UP001585018"/>
    </source>
</evidence>
<comment type="caution">
    <text evidence="1">The sequence shown here is derived from an EMBL/GenBank/DDBJ whole genome shotgun (WGS) entry which is preliminary data.</text>
</comment>
<gene>
    <name evidence="1" type="ORF">VSS30_10565</name>
</gene>
<protein>
    <submittedName>
        <fullName evidence="1">Uncharacterized protein</fullName>
    </submittedName>
</protein>
<dbReference type="RefSeq" id="WP_376718718.1">
    <property type="nucleotide sequence ID" value="NZ_JAYMRR010000004.1"/>
</dbReference>